<feature type="non-terminal residue" evidence="3">
    <location>
        <position position="1"/>
    </location>
</feature>
<dbReference type="SUPFAM" id="SSF53756">
    <property type="entry name" value="UDP-Glycosyltransferase/glycogen phosphorylase"/>
    <property type="match status" value="1"/>
</dbReference>
<dbReference type="InterPro" id="IPR002213">
    <property type="entry name" value="UDP_glucos_trans"/>
</dbReference>
<dbReference type="AlphaFoldDB" id="A0AAD7I3P8"/>
<keyword evidence="2" id="KW-0808">Transferase</keyword>
<organism evidence="3 4">
    <name type="scientific">Mycena maculata</name>
    <dbReference type="NCBI Taxonomy" id="230809"/>
    <lineage>
        <taxon>Eukaryota</taxon>
        <taxon>Fungi</taxon>
        <taxon>Dikarya</taxon>
        <taxon>Basidiomycota</taxon>
        <taxon>Agaricomycotina</taxon>
        <taxon>Agaricomycetes</taxon>
        <taxon>Agaricomycetidae</taxon>
        <taxon>Agaricales</taxon>
        <taxon>Marasmiineae</taxon>
        <taxon>Mycenaceae</taxon>
        <taxon>Mycena</taxon>
    </lineage>
</organism>
<sequence length="380" mass="41331">KRIVGPDCKILIWWSSALVAMPSRFNDYDFAAIAHEVYSDETRRQGRSMDDILTAVYLAWNGTDKLSGLVIKSPGIPDMYDHERMAHGAGPPEGMPQIMAAAQKFAKVADGYIVPTATCIEPVGVPQCRKLYRTLRQELFTVGMQTHELCWSDAAPSPPTNSTVKTFLDKAVSQYGPKSVLYISFGSFIFPVCTPELVEKLVEILMGLEKPFPFIFGLAGKLASLPKEMIEWVNSSGKGLVCDSWVEQRAILQHGGVGWFLTHGGFNSVTESLSQGIPLIVWPTNSEQPINAALLSSEPNPVAIELLQVRTGPQLGPSLRGGPPITGTLNDVGDEFKATFKAARGARGEILTANAMKIAKALREARVGEASEEIARLVAF</sequence>
<evidence type="ECO:0000313" key="3">
    <source>
        <dbReference type="EMBL" id="KAJ7734357.1"/>
    </source>
</evidence>
<proteinExistence type="inferred from homology"/>
<dbReference type="Proteomes" id="UP001215280">
    <property type="component" value="Unassembled WGS sequence"/>
</dbReference>
<evidence type="ECO:0008006" key="5">
    <source>
        <dbReference type="Google" id="ProtNLM"/>
    </source>
</evidence>
<comment type="caution">
    <text evidence="3">The sequence shown here is derived from an EMBL/GenBank/DDBJ whole genome shotgun (WGS) entry which is preliminary data.</text>
</comment>
<gene>
    <name evidence="3" type="ORF">DFH07DRAFT_754405</name>
</gene>
<dbReference type="Gene3D" id="3.40.50.2000">
    <property type="entry name" value="Glycogen Phosphorylase B"/>
    <property type="match status" value="2"/>
</dbReference>
<protein>
    <recommendedName>
        <fullName evidence="5">Glycosyltransferase family 1 protein</fullName>
    </recommendedName>
</protein>
<comment type="similarity">
    <text evidence="1">Belongs to the UDP-glycosyltransferase family.</text>
</comment>
<dbReference type="GO" id="GO:0035251">
    <property type="term" value="F:UDP-glucosyltransferase activity"/>
    <property type="evidence" value="ECO:0007669"/>
    <property type="project" value="TreeGrafter"/>
</dbReference>
<keyword evidence="4" id="KW-1185">Reference proteome</keyword>
<name>A0AAD7I3P8_9AGAR</name>
<dbReference type="EMBL" id="JARJLG010000162">
    <property type="protein sequence ID" value="KAJ7734357.1"/>
    <property type="molecule type" value="Genomic_DNA"/>
</dbReference>
<dbReference type="Pfam" id="PF00201">
    <property type="entry name" value="UDPGT"/>
    <property type="match status" value="1"/>
</dbReference>
<evidence type="ECO:0000313" key="4">
    <source>
        <dbReference type="Proteomes" id="UP001215280"/>
    </source>
</evidence>
<accession>A0AAD7I3P8</accession>
<reference evidence="3" key="1">
    <citation type="submission" date="2023-03" db="EMBL/GenBank/DDBJ databases">
        <title>Massive genome expansion in bonnet fungi (Mycena s.s.) driven by repeated elements and novel gene families across ecological guilds.</title>
        <authorList>
            <consortium name="Lawrence Berkeley National Laboratory"/>
            <person name="Harder C.B."/>
            <person name="Miyauchi S."/>
            <person name="Viragh M."/>
            <person name="Kuo A."/>
            <person name="Thoen E."/>
            <person name="Andreopoulos B."/>
            <person name="Lu D."/>
            <person name="Skrede I."/>
            <person name="Drula E."/>
            <person name="Henrissat B."/>
            <person name="Morin E."/>
            <person name="Kohler A."/>
            <person name="Barry K."/>
            <person name="LaButti K."/>
            <person name="Morin E."/>
            <person name="Salamov A."/>
            <person name="Lipzen A."/>
            <person name="Mereny Z."/>
            <person name="Hegedus B."/>
            <person name="Baldrian P."/>
            <person name="Stursova M."/>
            <person name="Weitz H."/>
            <person name="Taylor A."/>
            <person name="Grigoriev I.V."/>
            <person name="Nagy L.G."/>
            <person name="Martin F."/>
            <person name="Kauserud H."/>
        </authorList>
    </citation>
    <scope>NUCLEOTIDE SEQUENCE</scope>
    <source>
        <strain evidence="3">CBHHK188m</strain>
    </source>
</reference>
<evidence type="ECO:0000256" key="1">
    <source>
        <dbReference type="ARBA" id="ARBA00009995"/>
    </source>
</evidence>
<evidence type="ECO:0000256" key="2">
    <source>
        <dbReference type="ARBA" id="ARBA00022679"/>
    </source>
</evidence>
<dbReference type="PANTHER" id="PTHR48047">
    <property type="entry name" value="GLYCOSYLTRANSFERASE"/>
    <property type="match status" value="1"/>
</dbReference>